<name>A0A7S7NLU4_PALFE</name>
<dbReference type="EC" id="2.7.13.3" evidence="2"/>
<proteinExistence type="predicted"/>
<keyword evidence="7" id="KW-0067">ATP-binding</keyword>
<feature type="transmembrane region" description="Helical" evidence="9">
    <location>
        <begin position="87"/>
        <end position="106"/>
    </location>
</feature>
<dbReference type="GO" id="GO:0016020">
    <property type="term" value="C:membrane"/>
    <property type="evidence" value="ECO:0007669"/>
    <property type="project" value="InterPro"/>
</dbReference>
<evidence type="ECO:0000256" key="6">
    <source>
        <dbReference type="ARBA" id="ARBA00022777"/>
    </source>
</evidence>
<dbReference type="InterPro" id="IPR011712">
    <property type="entry name" value="Sig_transdc_His_kin_sub3_dim/P"/>
</dbReference>
<accession>A0A7S7NLU4</accession>
<evidence type="ECO:0000259" key="10">
    <source>
        <dbReference type="PROSITE" id="PS50109"/>
    </source>
</evidence>
<dbReference type="GO" id="GO:0000155">
    <property type="term" value="F:phosphorelay sensor kinase activity"/>
    <property type="evidence" value="ECO:0007669"/>
    <property type="project" value="InterPro"/>
</dbReference>
<dbReference type="KEGG" id="pfer:IRI77_24705"/>
<dbReference type="InterPro" id="IPR036890">
    <property type="entry name" value="HATPase_C_sf"/>
</dbReference>
<dbReference type="GO" id="GO:0005524">
    <property type="term" value="F:ATP binding"/>
    <property type="evidence" value="ECO:0007669"/>
    <property type="project" value="UniProtKB-KW"/>
</dbReference>
<evidence type="ECO:0000256" key="5">
    <source>
        <dbReference type="ARBA" id="ARBA00022741"/>
    </source>
</evidence>
<dbReference type="PANTHER" id="PTHR24421">
    <property type="entry name" value="NITRATE/NITRITE SENSOR PROTEIN NARX-RELATED"/>
    <property type="match status" value="1"/>
</dbReference>
<dbReference type="InterPro" id="IPR003594">
    <property type="entry name" value="HATPase_dom"/>
</dbReference>
<evidence type="ECO:0000313" key="11">
    <source>
        <dbReference type="EMBL" id="QOY85997.1"/>
    </source>
</evidence>
<organism evidence="11 12">
    <name type="scientific">Paludibaculum fermentans</name>
    <dbReference type="NCBI Taxonomy" id="1473598"/>
    <lineage>
        <taxon>Bacteria</taxon>
        <taxon>Pseudomonadati</taxon>
        <taxon>Acidobacteriota</taxon>
        <taxon>Terriglobia</taxon>
        <taxon>Bryobacterales</taxon>
        <taxon>Bryobacteraceae</taxon>
        <taxon>Paludibaculum</taxon>
    </lineage>
</organism>
<dbReference type="EMBL" id="CP063849">
    <property type="protein sequence ID" value="QOY85997.1"/>
    <property type="molecule type" value="Genomic_DNA"/>
</dbReference>
<dbReference type="InterPro" id="IPR005467">
    <property type="entry name" value="His_kinase_dom"/>
</dbReference>
<dbReference type="SUPFAM" id="SSF55874">
    <property type="entry name" value="ATPase domain of HSP90 chaperone/DNA topoisomerase II/histidine kinase"/>
    <property type="match status" value="1"/>
</dbReference>
<keyword evidence="9" id="KW-1133">Transmembrane helix</keyword>
<sequence length="338" mass="37961">MPATRTPAQQEMLNSTFSRFWGEVDHLWTVAGQDQTNEARALIRTRLESERSTMTTVIARLLVQNSEAEGAAVQQITAIYGRVEKNLYMLLAAVVAAISITSALVIRHDRRVFAQLTRLSEERKELAGQVISVQEDVFRNLARELHDEFGQVLTAVGVMLQRVEKKLPEASRQREDIHEVREIANQTLERVRSMSQMLHPPVLDDYGLENSIEWYLRQFEKQTGFQVHYEKIGIGPWIGDTVAIHVYRILQESLNNIVRHSGTTEAWVKVAYSPATLCLDVEDHGAGLEGKPARKGLGLIGMRERAELLGGQIEFQRPAEGGTRVKLVVPLPAGGVHE</sequence>
<evidence type="ECO:0000256" key="8">
    <source>
        <dbReference type="ARBA" id="ARBA00023012"/>
    </source>
</evidence>
<dbReference type="Gene3D" id="3.30.565.10">
    <property type="entry name" value="Histidine kinase-like ATPase, C-terminal domain"/>
    <property type="match status" value="1"/>
</dbReference>
<feature type="domain" description="Histidine kinase" evidence="10">
    <location>
        <begin position="140"/>
        <end position="333"/>
    </location>
</feature>
<protein>
    <recommendedName>
        <fullName evidence="2">histidine kinase</fullName>
        <ecNumber evidence="2">2.7.13.3</ecNumber>
    </recommendedName>
</protein>
<evidence type="ECO:0000313" key="12">
    <source>
        <dbReference type="Proteomes" id="UP000593892"/>
    </source>
</evidence>
<reference evidence="11 12" key="1">
    <citation type="submission" date="2020-10" db="EMBL/GenBank/DDBJ databases">
        <title>Complete genome sequence of Paludibaculum fermentans P105T, a facultatively anaerobic acidobacterium capable of dissimilatory Fe(III) reduction.</title>
        <authorList>
            <person name="Dedysh S.N."/>
            <person name="Beletsky A.V."/>
            <person name="Kulichevskaya I.S."/>
            <person name="Mardanov A.V."/>
            <person name="Ravin N.V."/>
        </authorList>
    </citation>
    <scope>NUCLEOTIDE SEQUENCE [LARGE SCALE GENOMIC DNA]</scope>
    <source>
        <strain evidence="11 12">P105</strain>
    </source>
</reference>
<dbReference type="InterPro" id="IPR050482">
    <property type="entry name" value="Sensor_HK_TwoCompSys"/>
</dbReference>
<keyword evidence="4" id="KW-0808">Transferase</keyword>
<keyword evidence="9" id="KW-0472">Membrane</keyword>
<dbReference type="SMART" id="SM00387">
    <property type="entry name" value="HATPase_c"/>
    <property type="match status" value="1"/>
</dbReference>
<dbReference type="Gene3D" id="1.20.5.1930">
    <property type="match status" value="1"/>
</dbReference>
<dbReference type="Pfam" id="PF07730">
    <property type="entry name" value="HisKA_3"/>
    <property type="match status" value="1"/>
</dbReference>
<keyword evidence="8" id="KW-0902">Two-component regulatory system</keyword>
<dbReference type="Proteomes" id="UP000593892">
    <property type="component" value="Chromosome"/>
</dbReference>
<comment type="catalytic activity">
    <reaction evidence="1">
        <text>ATP + protein L-histidine = ADP + protein N-phospho-L-histidine.</text>
        <dbReference type="EC" id="2.7.13.3"/>
    </reaction>
</comment>
<keyword evidence="9" id="KW-0812">Transmembrane</keyword>
<dbReference type="PROSITE" id="PS50109">
    <property type="entry name" value="HIS_KIN"/>
    <property type="match status" value="1"/>
</dbReference>
<keyword evidence="3" id="KW-0597">Phosphoprotein</keyword>
<dbReference type="GO" id="GO:0046983">
    <property type="term" value="F:protein dimerization activity"/>
    <property type="evidence" value="ECO:0007669"/>
    <property type="project" value="InterPro"/>
</dbReference>
<keyword evidence="5" id="KW-0547">Nucleotide-binding</keyword>
<evidence type="ECO:0000256" key="3">
    <source>
        <dbReference type="ARBA" id="ARBA00022553"/>
    </source>
</evidence>
<gene>
    <name evidence="11" type="ORF">IRI77_24705</name>
</gene>
<dbReference type="Pfam" id="PF02518">
    <property type="entry name" value="HATPase_c"/>
    <property type="match status" value="1"/>
</dbReference>
<dbReference type="AlphaFoldDB" id="A0A7S7NLU4"/>
<dbReference type="PANTHER" id="PTHR24421:SF10">
    <property type="entry name" value="NITRATE_NITRITE SENSOR PROTEIN NARQ"/>
    <property type="match status" value="1"/>
</dbReference>
<evidence type="ECO:0000256" key="9">
    <source>
        <dbReference type="SAM" id="Phobius"/>
    </source>
</evidence>
<evidence type="ECO:0000256" key="7">
    <source>
        <dbReference type="ARBA" id="ARBA00022840"/>
    </source>
</evidence>
<evidence type="ECO:0000256" key="4">
    <source>
        <dbReference type="ARBA" id="ARBA00022679"/>
    </source>
</evidence>
<dbReference type="CDD" id="cd16917">
    <property type="entry name" value="HATPase_UhpB-NarQ-NarX-like"/>
    <property type="match status" value="1"/>
</dbReference>
<evidence type="ECO:0000256" key="2">
    <source>
        <dbReference type="ARBA" id="ARBA00012438"/>
    </source>
</evidence>
<keyword evidence="12" id="KW-1185">Reference proteome</keyword>
<evidence type="ECO:0000256" key="1">
    <source>
        <dbReference type="ARBA" id="ARBA00000085"/>
    </source>
</evidence>
<keyword evidence="6 11" id="KW-0418">Kinase</keyword>